<protein>
    <recommendedName>
        <fullName evidence="4 9">Arginine repressor</fullName>
    </recommendedName>
</protein>
<evidence type="ECO:0000313" key="13">
    <source>
        <dbReference type="Proteomes" id="UP000704068"/>
    </source>
</evidence>
<dbReference type="PANTHER" id="PTHR34471">
    <property type="entry name" value="ARGININE REPRESSOR"/>
    <property type="match status" value="1"/>
</dbReference>
<evidence type="ECO:0000256" key="1">
    <source>
        <dbReference type="ARBA" id="ARBA00004496"/>
    </source>
</evidence>
<evidence type="ECO:0000256" key="9">
    <source>
        <dbReference type="HAMAP-Rule" id="MF_00173"/>
    </source>
</evidence>
<dbReference type="Proteomes" id="UP000704068">
    <property type="component" value="Unassembled WGS sequence"/>
</dbReference>
<evidence type="ECO:0000256" key="2">
    <source>
        <dbReference type="ARBA" id="ARBA00005040"/>
    </source>
</evidence>
<dbReference type="Gene3D" id="1.10.10.10">
    <property type="entry name" value="Winged helix-like DNA-binding domain superfamily/Winged helix DNA-binding domain"/>
    <property type="match status" value="1"/>
</dbReference>
<dbReference type="GO" id="GO:0003700">
    <property type="term" value="F:DNA-binding transcription factor activity"/>
    <property type="evidence" value="ECO:0007669"/>
    <property type="project" value="UniProtKB-UniRule"/>
</dbReference>
<dbReference type="Pfam" id="PF01316">
    <property type="entry name" value="Arg_repressor"/>
    <property type="match status" value="1"/>
</dbReference>
<comment type="pathway">
    <text evidence="2 9">Amino-acid biosynthesis; L-arginine biosynthesis [regulation].</text>
</comment>
<gene>
    <name evidence="9" type="primary">argR</name>
    <name evidence="12" type="ORF">HXK21_06535</name>
</gene>
<comment type="function">
    <text evidence="9">Regulates arginine biosynthesis genes.</text>
</comment>
<comment type="subcellular location">
    <subcellularLocation>
        <location evidence="1 9">Cytoplasm</location>
    </subcellularLocation>
</comment>
<dbReference type="RefSeq" id="WP_296089560.1">
    <property type="nucleotide sequence ID" value="NZ_CAUOSC010000012.1"/>
</dbReference>
<dbReference type="InterPro" id="IPR001669">
    <property type="entry name" value="Arg_repress"/>
</dbReference>
<dbReference type="EMBL" id="JABZGR010000019">
    <property type="protein sequence ID" value="MBF0970682.1"/>
    <property type="molecule type" value="Genomic_DNA"/>
</dbReference>
<proteinExistence type="inferred from homology"/>
<evidence type="ECO:0000256" key="4">
    <source>
        <dbReference type="ARBA" id="ARBA00021148"/>
    </source>
</evidence>
<evidence type="ECO:0000256" key="7">
    <source>
        <dbReference type="ARBA" id="ARBA00023125"/>
    </source>
</evidence>
<dbReference type="Pfam" id="PF02863">
    <property type="entry name" value="Arg_repressor_C"/>
    <property type="match status" value="1"/>
</dbReference>
<evidence type="ECO:0000256" key="5">
    <source>
        <dbReference type="ARBA" id="ARBA00022490"/>
    </source>
</evidence>
<dbReference type="HAMAP" id="MF_00173">
    <property type="entry name" value="Arg_repressor"/>
    <property type="match status" value="1"/>
</dbReference>
<keyword evidence="5 9" id="KW-0963">Cytoplasm</keyword>
<dbReference type="InterPro" id="IPR036251">
    <property type="entry name" value="Arg_repress_C_sf"/>
</dbReference>
<dbReference type="GO" id="GO:0006526">
    <property type="term" value="P:L-arginine biosynthetic process"/>
    <property type="evidence" value="ECO:0007669"/>
    <property type="project" value="UniProtKB-KW"/>
</dbReference>
<organism evidence="12 13">
    <name type="scientific">Alloprevotella tannerae</name>
    <dbReference type="NCBI Taxonomy" id="76122"/>
    <lineage>
        <taxon>Bacteria</taxon>
        <taxon>Pseudomonadati</taxon>
        <taxon>Bacteroidota</taxon>
        <taxon>Bacteroidia</taxon>
        <taxon>Bacteroidales</taxon>
        <taxon>Prevotellaceae</taxon>
        <taxon>Alloprevotella</taxon>
    </lineage>
</organism>
<evidence type="ECO:0000259" key="11">
    <source>
        <dbReference type="Pfam" id="PF02863"/>
    </source>
</evidence>
<comment type="similarity">
    <text evidence="3 9">Belongs to the ArgR family.</text>
</comment>
<comment type="caution">
    <text evidence="12">The sequence shown here is derived from an EMBL/GenBank/DDBJ whole genome shotgun (WGS) entry which is preliminary data.</text>
</comment>
<dbReference type="InterPro" id="IPR020900">
    <property type="entry name" value="Arg_repress_DNA-bd"/>
</dbReference>
<feature type="domain" description="Arginine repressor DNA-binding" evidence="10">
    <location>
        <begin position="2"/>
        <end position="66"/>
    </location>
</feature>
<evidence type="ECO:0000256" key="3">
    <source>
        <dbReference type="ARBA" id="ARBA00008316"/>
    </source>
</evidence>
<dbReference type="Gene3D" id="3.30.1360.40">
    <property type="match status" value="1"/>
</dbReference>
<dbReference type="GO" id="GO:1900079">
    <property type="term" value="P:regulation of arginine biosynthetic process"/>
    <property type="evidence" value="ECO:0007669"/>
    <property type="project" value="UniProtKB-UniRule"/>
</dbReference>
<dbReference type="SUPFAM" id="SSF46785">
    <property type="entry name" value="Winged helix' DNA-binding domain"/>
    <property type="match status" value="1"/>
</dbReference>
<evidence type="ECO:0000256" key="6">
    <source>
        <dbReference type="ARBA" id="ARBA00023015"/>
    </source>
</evidence>
<accession>A0A929RWN2</accession>
<sequence>MKAPRLDALRVILSNRTSATQADLLRELADAGFSVSQPTLSHDLRSLGAAKIRTREGFQYILPQRDTYQRTVAPEVLPEYLRNSGLAEVKKSGNLLVLHTRPGYARGLAADIDISHMPSVAGTIAGYDTIFVARLDGKTEQELIDDLAELLPALKSIHL</sequence>
<dbReference type="InterPro" id="IPR020899">
    <property type="entry name" value="Arg_repress_C"/>
</dbReference>
<dbReference type="PRINTS" id="PR01467">
    <property type="entry name" value="ARGREPRESSOR"/>
</dbReference>
<dbReference type="InterPro" id="IPR036390">
    <property type="entry name" value="WH_DNA-bd_sf"/>
</dbReference>
<dbReference type="InterPro" id="IPR036388">
    <property type="entry name" value="WH-like_DNA-bd_sf"/>
</dbReference>
<keyword evidence="7 9" id="KW-0238">DNA-binding</keyword>
<dbReference type="GO" id="GO:0005737">
    <property type="term" value="C:cytoplasm"/>
    <property type="evidence" value="ECO:0007669"/>
    <property type="project" value="UniProtKB-SubCell"/>
</dbReference>
<name>A0A929RWN2_9BACT</name>
<dbReference type="GO" id="GO:0003677">
    <property type="term" value="F:DNA binding"/>
    <property type="evidence" value="ECO:0007669"/>
    <property type="project" value="UniProtKB-KW"/>
</dbReference>
<feature type="domain" description="Arginine repressor C-terminal" evidence="11">
    <location>
        <begin position="86"/>
        <end position="148"/>
    </location>
</feature>
<evidence type="ECO:0000256" key="8">
    <source>
        <dbReference type="ARBA" id="ARBA00023163"/>
    </source>
</evidence>
<keyword evidence="9" id="KW-0055">Arginine biosynthesis</keyword>
<dbReference type="PANTHER" id="PTHR34471:SF1">
    <property type="entry name" value="ARGININE REPRESSOR"/>
    <property type="match status" value="1"/>
</dbReference>
<dbReference type="GO" id="GO:0034618">
    <property type="term" value="F:arginine binding"/>
    <property type="evidence" value="ECO:0007669"/>
    <property type="project" value="InterPro"/>
</dbReference>
<keyword evidence="8 9" id="KW-0804">Transcription</keyword>
<evidence type="ECO:0000259" key="10">
    <source>
        <dbReference type="Pfam" id="PF01316"/>
    </source>
</evidence>
<evidence type="ECO:0000313" key="12">
    <source>
        <dbReference type="EMBL" id="MBF0970682.1"/>
    </source>
</evidence>
<keyword evidence="6 9" id="KW-0805">Transcription regulation</keyword>
<dbReference type="GO" id="GO:0051259">
    <property type="term" value="P:protein complex oligomerization"/>
    <property type="evidence" value="ECO:0007669"/>
    <property type="project" value="InterPro"/>
</dbReference>
<dbReference type="AlphaFoldDB" id="A0A929RWN2"/>
<keyword evidence="9" id="KW-0678">Repressor</keyword>
<keyword evidence="9" id="KW-0028">Amino-acid biosynthesis</keyword>
<reference evidence="12" key="1">
    <citation type="submission" date="2020-04" db="EMBL/GenBank/DDBJ databases">
        <title>Deep metagenomics examines the oral microbiome during advanced dental caries in children, revealing novel taxa and co-occurrences with host molecules.</title>
        <authorList>
            <person name="Baker J.L."/>
            <person name="Morton J.T."/>
            <person name="Dinis M."/>
            <person name="Alvarez R."/>
            <person name="Tran N.C."/>
            <person name="Knight R."/>
            <person name="Edlund A."/>
        </authorList>
    </citation>
    <scope>NUCLEOTIDE SEQUENCE</scope>
    <source>
        <strain evidence="12">JCVI_34_bin.1</strain>
    </source>
</reference>
<dbReference type="SUPFAM" id="SSF55252">
    <property type="entry name" value="C-terminal domain of arginine repressor"/>
    <property type="match status" value="1"/>
</dbReference>